<dbReference type="RefSeq" id="WP_380206849.1">
    <property type="nucleotide sequence ID" value="NZ_JBHTEK010000005.1"/>
</dbReference>
<dbReference type="Gene3D" id="2.60.40.790">
    <property type="match status" value="1"/>
</dbReference>
<name>A0ABW2UFK3_9BACT</name>
<dbReference type="Proteomes" id="UP001596513">
    <property type="component" value="Unassembled WGS sequence"/>
</dbReference>
<protein>
    <submittedName>
        <fullName evidence="5">Hsp20/alpha crystallin family protein</fullName>
    </submittedName>
</protein>
<dbReference type="CDD" id="cd06464">
    <property type="entry name" value="ACD_sHsps-like"/>
    <property type="match status" value="1"/>
</dbReference>
<evidence type="ECO:0000259" key="4">
    <source>
        <dbReference type="PROSITE" id="PS01031"/>
    </source>
</evidence>
<dbReference type="Pfam" id="PF00011">
    <property type="entry name" value="HSP20"/>
    <property type="match status" value="1"/>
</dbReference>
<dbReference type="PROSITE" id="PS01031">
    <property type="entry name" value="SHSP"/>
    <property type="match status" value="1"/>
</dbReference>
<keyword evidence="6" id="KW-1185">Reference proteome</keyword>
<proteinExistence type="inferred from homology"/>
<organism evidence="5 6">
    <name type="scientific">Hymenobacter humi</name>
    <dbReference type="NCBI Taxonomy" id="1411620"/>
    <lineage>
        <taxon>Bacteria</taxon>
        <taxon>Pseudomonadati</taxon>
        <taxon>Bacteroidota</taxon>
        <taxon>Cytophagia</taxon>
        <taxon>Cytophagales</taxon>
        <taxon>Hymenobacteraceae</taxon>
        <taxon>Hymenobacter</taxon>
    </lineage>
</organism>
<dbReference type="PANTHER" id="PTHR11527">
    <property type="entry name" value="HEAT-SHOCK PROTEIN 20 FAMILY MEMBER"/>
    <property type="match status" value="1"/>
</dbReference>
<sequence length="151" mass="17569">MTNIQRYQDSFFNVTPNRLSTMLDRFFTEALPSGTQMTRFTPKVDTYETDKSYNIDAVLPGVKEEDVKVNFDQGYLTISGERKFENERNERQYHVVESSYGSFQRSFQLPNAAEAEKIEATFNNGVLHVEVPKTEQKRTQKQIPIKSEKKK</sequence>
<comment type="similarity">
    <text evidence="1 2">Belongs to the small heat shock protein (HSP20) family.</text>
</comment>
<evidence type="ECO:0000313" key="6">
    <source>
        <dbReference type="Proteomes" id="UP001596513"/>
    </source>
</evidence>
<evidence type="ECO:0000256" key="3">
    <source>
        <dbReference type="SAM" id="MobiDB-lite"/>
    </source>
</evidence>
<gene>
    <name evidence="5" type="ORF">ACFQT0_29145</name>
</gene>
<evidence type="ECO:0000256" key="1">
    <source>
        <dbReference type="PROSITE-ProRule" id="PRU00285"/>
    </source>
</evidence>
<accession>A0ABW2UFK3</accession>
<feature type="domain" description="SHSP" evidence="4">
    <location>
        <begin position="35"/>
        <end position="148"/>
    </location>
</feature>
<evidence type="ECO:0000313" key="5">
    <source>
        <dbReference type="EMBL" id="MFC7671005.1"/>
    </source>
</evidence>
<reference evidence="6" key="1">
    <citation type="journal article" date="2019" name="Int. J. Syst. Evol. Microbiol.">
        <title>The Global Catalogue of Microorganisms (GCM) 10K type strain sequencing project: providing services to taxonomists for standard genome sequencing and annotation.</title>
        <authorList>
            <consortium name="The Broad Institute Genomics Platform"/>
            <consortium name="The Broad Institute Genome Sequencing Center for Infectious Disease"/>
            <person name="Wu L."/>
            <person name="Ma J."/>
        </authorList>
    </citation>
    <scope>NUCLEOTIDE SEQUENCE [LARGE SCALE GENOMIC DNA]</scope>
    <source>
        <strain evidence="6">JCM 19635</strain>
    </source>
</reference>
<dbReference type="InterPro" id="IPR008978">
    <property type="entry name" value="HSP20-like_chaperone"/>
</dbReference>
<evidence type="ECO:0000256" key="2">
    <source>
        <dbReference type="RuleBase" id="RU003616"/>
    </source>
</evidence>
<dbReference type="SUPFAM" id="SSF49764">
    <property type="entry name" value="HSP20-like chaperones"/>
    <property type="match status" value="1"/>
</dbReference>
<comment type="caution">
    <text evidence="5">The sequence shown here is derived from an EMBL/GenBank/DDBJ whole genome shotgun (WGS) entry which is preliminary data.</text>
</comment>
<dbReference type="InterPro" id="IPR031107">
    <property type="entry name" value="Small_HSP"/>
</dbReference>
<feature type="region of interest" description="Disordered" evidence="3">
    <location>
        <begin position="132"/>
        <end position="151"/>
    </location>
</feature>
<dbReference type="InterPro" id="IPR002068">
    <property type="entry name" value="A-crystallin/Hsp20_dom"/>
</dbReference>
<dbReference type="EMBL" id="JBHTEK010000005">
    <property type="protein sequence ID" value="MFC7671005.1"/>
    <property type="molecule type" value="Genomic_DNA"/>
</dbReference>